<dbReference type="Pfam" id="PF17921">
    <property type="entry name" value="Integrase_H2C2"/>
    <property type="match status" value="1"/>
</dbReference>
<evidence type="ECO:0000259" key="1">
    <source>
        <dbReference type="PROSITE" id="PS50994"/>
    </source>
</evidence>
<dbReference type="InterPro" id="IPR001584">
    <property type="entry name" value="Integrase_cat-core"/>
</dbReference>
<accession>A0A226EDH2</accession>
<keyword evidence="3" id="KW-1185">Reference proteome</keyword>
<dbReference type="AlphaFoldDB" id="A0A226EDH2"/>
<proteinExistence type="predicted"/>
<dbReference type="InterPro" id="IPR012337">
    <property type="entry name" value="RNaseH-like_sf"/>
</dbReference>
<dbReference type="PROSITE" id="PS50994">
    <property type="entry name" value="INTEGRASE"/>
    <property type="match status" value="1"/>
</dbReference>
<dbReference type="OMA" id="SKEFRIW"/>
<gene>
    <name evidence="2" type="ORF">Fcan01_10291</name>
</gene>
<dbReference type="STRING" id="158441.A0A226EDH2"/>
<sequence>MLTLSSALMCYQASVSELWSLETIGIMDSAEVKCKEERERETQQHFQNTVSRGGDGRYTVKLPWISTAPPIPSNRQIAMKRLESTTRKLAAVGMINTYDQMFSDWLAEGIIEVVDQIDIGSEVGRVHYLPHHAVIKPQSLTTPVRPVFDASCKVSRNPSLNDCLEKGPNLLELIPSILLRFREKKIGVIADIRKAFEMIYVSPSDRNYLRFLWWEDIEQKIVQELRHKRVVFGVNCSPFLLGAVIEKHCKDVAPEDAEIAAILLKSMYVDNSVMSVDSVQDLEEYREKSTSILASAMMELRQWEWSTVEGTGIGTTTVCGLVHDSVAIPQELTGVLGLKWNKIQDCLGVDIPSDEVPEKVTKRLVLSLVQKFFDPMGYLCPTTLVPKLLLQAACGKNIGWDSEVEENLSKEFRIWWNDSPQLKKIHIPRHAFGNSRTAENLQFHTFCDASSKAYAAVVFVRVDEGGVVRVHLLQAKARVSPLKKITIPRLELLGCLIGSRLRSSVIKALSMENIESYFCSDSSTALAWIRRNDEWGTFVGNRVKEICSLTSQSQWRFVPGVMNPADLPSRGCTPSQLVKSRWWEGPEWLTKPQHEWPSPQVEYDEEEVRREVKKCVTTRMQVGEAEIPWYLTRYSSYTSNLRLFAWVIRFVDKCRKRHQDQEVSGFHRAGVKKWDLSQKEVDRAERKWFLRTQQDAFSKEKSAVIAGLKTEKDEDGVIRVKTKLLFRQDTEYFRRPVLLPNSHPLVEQLIAEVHRSNGHGGAQFLMGRLREKCWIIQGRRAVRSFISKCVVCRRYMSKSYIVQPAPLPENRVKTAAVFQVVGIDLAGPMYLEDQSKTWMVIFTCAIYRCIHLELVDSLSTEAFLLALSRFISRRGRPSTIYSDNGTNFVGADHIMKNMDWDRITARTRVQRIQ</sequence>
<dbReference type="GO" id="GO:0042575">
    <property type="term" value="C:DNA polymerase complex"/>
    <property type="evidence" value="ECO:0007669"/>
    <property type="project" value="UniProtKB-ARBA"/>
</dbReference>
<dbReference type="GO" id="GO:0015074">
    <property type="term" value="P:DNA integration"/>
    <property type="evidence" value="ECO:0007669"/>
    <property type="project" value="InterPro"/>
</dbReference>
<name>A0A226EDH2_FOLCA</name>
<dbReference type="SUPFAM" id="SSF56672">
    <property type="entry name" value="DNA/RNA polymerases"/>
    <property type="match status" value="1"/>
</dbReference>
<feature type="domain" description="Integrase catalytic" evidence="1">
    <location>
        <begin position="802"/>
        <end position="913"/>
    </location>
</feature>
<dbReference type="EMBL" id="LNIX01000005">
    <property type="protein sequence ID" value="OXA55097.1"/>
    <property type="molecule type" value="Genomic_DNA"/>
</dbReference>
<dbReference type="PANTHER" id="PTHR47331:SF1">
    <property type="entry name" value="GAG-LIKE PROTEIN"/>
    <property type="match status" value="1"/>
</dbReference>
<dbReference type="Gene3D" id="3.30.420.10">
    <property type="entry name" value="Ribonuclease H-like superfamily/Ribonuclease H"/>
    <property type="match status" value="1"/>
</dbReference>
<organism evidence="2 3">
    <name type="scientific">Folsomia candida</name>
    <name type="common">Springtail</name>
    <dbReference type="NCBI Taxonomy" id="158441"/>
    <lineage>
        <taxon>Eukaryota</taxon>
        <taxon>Metazoa</taxon>
        <taxon>Ecdysozoa</taxon>
        <taxon>Arthropoda</taxon>
        <taxon>Hexapoda</taxon>
        <taxon>Collembola</taxon>
        <taxon>Entomobryomorpha</taxon>
        <taxon>Isotomoidea</taxon>
        <taxon>Isotomidae</taxon>
        <taxon>Proisotominae</taxon>
        <taxon>Folsomia</taxon>
    </lineage>
</organism>
<dbReference type="Proteomes" id="UP000198287">
    <property type="component" value="Unassembled WGS sequence"/>
</dbReference>
<dbReference type="OrthoDB" id="6775724at2759"/>
<evidence type="ECO:0000313" key="3">
    <source>
        <dbReference type="Proteomes" id="UP000198287"/>
    </source>
</evidence>
<dbReference type="PANTHER" id="PTHR47331">
    <property type="entry name" value="PHD-TYPE DOMAIN-CONTAINING PROTEIN"/>
    <property type="match status" value="1"/>
</dbReference>
<protein>
    <recommendedName>
        <fullName evidence="1">Integrase catalytic domain-containing protein</fullName>
    </recommendedName>
</protein>
<dbReference type="InterPro" id="IPR036397">
    <property type="entry name" value="RNaseH_sf"/>
</dbReference>
<dbReference type="GO" id="GO:0003676">
    <property type="term" value="F:nucleic acid binding"/>
    <property type="evidence" value="ECO:0007669"/>
    <property type="project" value="InterPro"/>
</dbReference>
<dbReference type="InterPro" id="IPR043502">
    <property type="entry name" value="DNA/RNA_pol_sf"/>
</dbReference>
<dbReference type="Gene3D" id="1.10.340.70">
    <property type="match status" value="1"/>
</dbReference>
<dbReference type="Pfam" id="PF05380">
    <property type="entry name" value="Peptidase_A17"/>
    <property type="match status" value="1"/>
</dbReference>
<evidence type="ECO:0000313" key="2">
    <source>
        <dbReference type="EMBL" id="OXA55097.1"/>
    </source>
</evidence>
<dbReference type="SUPFAM" id="SSF53098">
    <property type="entry name" value="Ribonuclease H-like"/>
    <property type="match status" value="1"/>
</dbReference>
<reference evidence="2 3" key="1">
    <citation type="submission" date="2015-12" db="EMBL/GenBank/DDBJ databases">
        <title>The genome of Folsomia candida.</title>
        <authorList>
            <person name="Faddeeva A."/>
            <person name="Derks M.F."/>
            <person name="Anvar Y."/>
            <person name="Smit S."/>
            <person name="Van Straalen N."/>
            <person name="Roelofs D."/>
        </authorList>
    </citation>
    <scope>NUCLEOTIDE SEQUENCE [LARGE SCALE GENOMIC DNA]</scope>
    <source>
        <strain evidence="2 3">VU population</strain>
        <tissue evidence="2">Whole body</tissue>
    </source>
</reference>
<dbReference type="InterPro" id="IPR008042">
    <property type="entry name" value="Retrotrans_Pao"/>
</dbReference>
<dbReference type="InterPro" id="IPR041588">
    <property type="entry name" value="Integrase_H2C2"/>
</dbReference>
<dbReference type="GO" id="GO:0071897">
    <property type="term" value="P:DNA biosynthetic process"/>
    <property type="evidence" value="ECO:0007669"/>
    <property type="project" value="UniProtKB-ARBA"/>
</dbReference>
<comment type="caution">
    <text evidence="2">The sequence shown here is derived from an EMBL/GenBank/DDBJ whole genome shotgun (WGS) entry which is preliminary data.</text>
</comment>